<proteinExistence type="predicted"/>
<gene>
    <name evidence="2" type="ORF">GA0070609_5588</name>
</gene>
<evidence type="ECO:0000256" key="1">
    <source>
        <dbReference type="SAM" id="MobiDB-lite"/>
    </source>
</evidence>
<reference evidence="2 3" key="1">
    <citation type="submission" date="2016-06" db="EMBL/GenBank/DDBJ databases">
        <authorList>
            <person name="Kjaerup R.B."/>
            <person name="Dalgaard T.S."/>
            <person name="Juul-Madsen H.R."/>
        </authorList>
    </citation>
    <scope>NUCLEOTIDE SEQUENCE [LARGE SCALE GENOMIC DNA]</scope>
    <source>
        <strain evidence="2 3">DSM 43904</strain>
    </source>
</reference>
<name>A0A1C5K6N6_9ACTN</name>
<accession>A0A1C5K6N6</accession>
<dbReference type="RefSeq" id="WP_088996485.1">
    <property type="nucleotide sequence ID" value="NZ_LT607750.1"/>
</dbReference>
<dbReference type="Proteomes" id="UP000198217">
    <property type="component" value="Chromosome I"/>
</dbReference>
<dbReference type="AlphaFoldDB" id="A0A1C5K6N6"/>
<sequence>MGEQPVTGDRATTAGMTADGATAPAVPGAGMSADSPDAPSAAAPGAGMAADANAASTAAQERTADVVPGPGGVMTDEVGVVTGELTLRTEYADGQVTLRVQYKDADEWYVVTGGRAPLADPAGLDAVHAIAVALLNRPEG</sequence>
<dbReference type="EMBL" id="LT607750">
    <property type="protein sequence ID" value="SCG78425.1"/>
    <property type="molecule type" value="Genomic_DNA"/>
</dbReference>
<keyword evidence="3" id="KW-1185">Reference proteome</keyword>
<evidence type="ECO:0000313" key="3">
    <source>
        <dbReference type="Proteomes" id="UP000198217"/>
    </source>
</evidence>
<feature type="compositionally biased region" description="Low complexity" evidence="1">
    <location>
        <begin position="7"/>
        <end position="59"/>
    </location>
</feature>
<feature type="region of interest" description="Disordered" evidence="1">
    <location>
        <begin position="1"/>
        <end position="75"/>
    </location>
</feature>
<evidence type="ECO:0000313" key="2">
    <source>
        <dbReference type="EMBL" id="SCG78425.1"/>
    </source>
</evidence>
<protein>
    <submittedName>
        <fullName evidence="2">Uncharacterized protein</fullName>
    </submittedName>
</protein>
<organism evidence="2 3">
    <name type="scientific">Micromonospora echinaurantiaca</name>
    <dbReference type="NCBI Taxonomy" id="47857"/>
    <lineage>
        <taxon>Bacteria</taxon>
        <taxon>Bacillati</taxon>
        <taxon>Actinomycetota</taxon>
        <taxon>Actinomycetes</taxon>
        <taxon>Micromonosporales</taxon>
        <taxon>Micromonosporaceae</taxon>
        <taxon>Micromonospora</taxon>
    </lineage>
</organism>